<keyword evidence="2" id="KW-1185">Reference proteome</keyword>
<accession>A0AAV6VSA9</accession>
<proteinExistence type="predicted"/>
<dbReference type="AlphaFoldDB" id="A0AAV6VSA9"/>
<evidence type="ECO:0000313" key="1">
    <source>
        <dbReference type="EMBL" id="KAG8198983.1"/>
    </source>
</evidence>
<gene>
    <name evidence="1" type="ORF">JTE90_001783</name>
</gene>
<protein>
    <submittedName>
        <fullName evidence="1">Uncharacterized protein</fullName>
    </submittedName>
</protein>
<dbReference type="EMBL" id="JAFNEN010000033">
    <property type="protein sequence ID" value="KAG8198983.1"/>
    <property type="molecule type" value="Genomic_DNA"/>
</dbReference>
<comment type="caution">
    <text evidence="1">The sequence shown here is derived from an EMBL/GenBank/DDBJ whole genome shotgun (WGS) entry which is preliminary data.</text>
</comment>
<sequence length="94" mass="10483">MKQKRIICPLHSKTCVNYIRAGHLSVRVYRPLISSIALCSPSLALPGAWDDACFQTILTTADDFRRAPFCRTMKEPPPSVMRGRALCKYRGGGD</sequence>
<name>A0AAV6VSA9_9ARAC</name>
<dbReference type="Proteomes" id="UP000827092">
    <property type="component" value="Unassembled WGS sequence"/>
</dbReference>
<organism evidence="1 2">
    <name type="scientific">Oedothorax gibbosus</name>
    <dbReference type="NCBI Taxonomy" id="931172"/>
    <lineage>
        <taxon>Eukaryota</taxon>
        <taxon>Metazoa</taxon>
        <taxon>Ecdysozoa</taxon>
        <taxon>Arthropoda</taxon>
        <taxon>Chelicerata</taxon>
        <taxon>Arachnida</taxon>
        <taxon>Araneae</taxon>
        <taxon>Araneomorphae</taxon>
        <taxon>Entelegynae</taxon>
        <taxon>Araneoidea</taxon>
        <taxon>Linyphiidae</taxon>
        <taxon>Erigoninae</taxon>
        <taxon>Oedothorax</taxon>
    </lineage>
</organism>
<evidence type="ECO:0000313" key="2">
    <source>
        <dbReference type="Proteomes" id="UP000827092"/>
    </source>
</evidence>
<reference evidence="1 2" key="1">
    <citation type="journal article" date="2022" name="Nat. Ecol. Evol.">
        <title>A masculinizing supergene underlies an exaggerated male reproductive morph in a spider.</title>
        <authorList>
            <person name="Hendrickx F."/>
            <person name="De Corte Z."/>
            <person name="Sonet G."/>
            <person name="Van Belleghem S.M."/>
            <person name="Kostlbacher S."/>
            <person name="Vangestel C."/>
        </authorList>
    </citation>
    <scope>NUCLEOTIDE SEQUENCE [LARGE SCALE GENOMIC DNA]</scope>
    <source>
        <strain evidence="1">W744_W776</strain>
    </source>
</reference>